<proteinExistence type="predicted"/>
<dbReference type="RefSeq" id="WP_289410345.1">
    <property type="nucleotide sequence ID" value="NZ_JAUCDY010000004.1"/>
</dbReference>
<feature type="transmembrane region" description="Helical" evidence="1">
    <location>
        <begin position="80"/>
        <end position="108"/>
    </location>
</feature>
<keyword evidence="3" id="KW-1185">Reference proteome</keyword>
<keyword evidence="1" id="KW-0472">Membrane</keyword>
<keyword evidence="1" id="KW-1133">Transmembrane helix</keyword>
<protein>
    <recommendedName>
        <fullName evidence="4">Transmembrane protein</fullName>
    </recommendedName>
</protein>
<evidence type="ECO:0008006" key="4">
    <source>
        <dbReference type="Google" id="ProtNLM"/>
    </source>
</evidence>
<evidence type="ECO:0000256" key="1">
    <source>
        <dbReference type="SAM" id="Phobius"/>
    </source>
</evidence>
<dbReference type="Proteomes" id="UP001241056">
    <property type="component" value="Unassembled WGS sequence"/>
</dbReference>
<gene>
    <name evidence="2" type="ORF">QEZ41_05280</name>
</gene>
<name>A0ABT7SND1_9GAMM</name>
<accession>A0ABT7SND1</accession>
<reference evidence="2 3" key="1">
    <citation type="submission" date="2023-06" db="EMBL/GenBank/DDBJ databases">
        <title>Thiopseudomonas sp. CY1220 draft genome sequence.</title>
        <authorList>
            <person name="Zhao G."/>
            <person name="An M."/>
        </authorList>
    </citation>
    <scope>NUCLEOTIDE SEQUENCE [LARGE SCALE GENOMIC DNA]</scope>
    <source>
        <strain evidence="2 3">CY1220</strain>
    </source>
</reference>
<evidence type="ECO:0000313" key="3">
    <source>
        <dbReference type="Proteomes" id="UP001241056"/>
    </source>
</evidence>
<feature type="transmembrane region" description="Helical" evidence="1">
    <location>
        <begin position="50"/>
        <end position="68"/>
    </location>
</feature>
<sequence length="110" mass="12128">MYEIWLIINTFYELALMNLGLIVGVFVVWAGLMVATQIKKTQPWCTSMKPALLVAVLVWVVSFMLVPSMTKSSFANVTYILDYLVVAGVAAAIAGLVAVFVAPLYLLVRR</sequence>
<organism evidence="2 3">
    <name type="scientific">Thiopseudomonas acetoxidans</name>
    <dbReference type="NCBI Taxonomy" id="3041622"/>
    <lineage>
        <taxon>Bacteria</taxon>
        <taxon>Pseudomonadati</taxon>
        <taxon>Pseudomonadota</taxon>
        <taxon>Gammaproteobacteria</taxon>
        <taxon>Pseudomonadales</taxon>
        <taxon>Pseudomonadaceae</taxon>
        <taxon>Thiopseudomonas</taxon>
    </lineage>
</organism>
<comment type="caution">
    <text evidence="2">The sequence shown here is derived from an EMBL/GenBank/DDBJ whole genome shotgun (WGS) entry which is preliminary data.</text>
</comment>
<feature type="transmembrane region" description="Helical" evidence="1">
    <location>
        <begin position="15"/>
        <end position="38"/>
    </location>
</feature>
<keyword evidence="1" id="KW-0812">Transmembrane</keyword>
<evidence type="ECO:0000313" key="2">
    <source>
        <dbReference type="EMBL" id="MDM7857688.1"/>
    </source>
</evidence>
<dbReference type="EMBL" id="JAUCDY010000004">
    <property type="protein sequence ID" value="MDM7857688.1"/>
    <property type="molecule type" value="Genomic_DNA"/>
</dbReference>